<keyword evidence="9" id="KW-1185">Reference proteome</keyword>
<dbReference type="InterPro" id="IPR019189">
    <property type="entry name" value="Ribosomal_mL41"/>
</dbReference>
<dbReference type="GO" id="GO:0005762">
    <property type="term" value="C:mitochondrial large ribosomal subunit"/>
    <property type="evidence" value="ECO:0007669"/>
    <property type="project" value="InterPro"/>
</dbReference>
<sequence>MAKVSPHWPDWPLAKWPMTVAMARLLRKRSRGAEPRLANVLLSSRTIAIALCSETMGVCQQQSAAKRSISPCCQFLVHEARIAKSNEHNSTMSSSFMILRRSIATSCVCNGKRNFRKFLLYGKRGSRNFKQQQAKNPDPDIPVDKRGVRDTGYKVRSNFVNVPEMIPELIVPSLEGFTLKPYVSYKVKEITEPEFTAQDLFDVVYSKKIKEDFASSQLDENGQPLNPSEYEKLTPQQAKEQAEKTGCDLFSEKKPL</sequence>
<evidence type="ECO:0000256" key="5">
    <source>
        <dbReference type="ARBA" id="ARBA00023128"/>
    </source>
</evidence>
<keyword evidence="3" id="KW-0809">Transit peptide</keyword>
<evidence type="ECO:0000256" key="3">
    <source>
        <dbReference type="ARBA" id="ARBA00022946"/>
    </source>
</evidence>
<dbReference type="EMBL" id="KQ976455">
    <property type="protein sequence ID" value="KYM85120.1"/>
    <property type="molecule type" value="Genomic_DNA"/>
</dbReference>
<protein>
    <submittedName>
        <fullName evidence="8">39S ribosomal protein L41, mitochondrial</fullName>
    </submittedName>
</protein>
<keyword evidence="4 8" id="KW-0689">Ribosomal protein</keyword>
<evidence type="ECO:0000256" key="4">
    <source>
        <dbReference type="ARBA" id="ARBA00022980"/>
    </source>
</evidence>
<evidence type="ECO:0000256" key="7">
    <source>
        <dbReference type="SAM" id="MobiDB-lite"/>
    </source>
</evidence>
<dbReference type="Pfam" id="PF09809">
    <property type="entry name" value="MRP-L27"/>
    <property type="match status" value="1"/>
</dbReference>
<evidence type="ECO:0000256" key="1">
    <source>
        <dbReference type="ARBA" id="ARBA00004173"/>
    </source>
</evidence>
<evidence type="ECO:0000256" key="2">
    <source>
        <dbReference type="ARBA" id="ARBA00010152"/>
    </source>
</evidence>
<dbReference type="PANTHER" id="PTHR21338:SF0">
    <property type="entry name" value="LARGE RIBOSOMAL SUBUNIT PROTEIN ML41"/>
    <property type="match status" value="1"/>
</dbReference>
<comment type="similarity">
    <text evidence="2">Belongs to the mitochondrion-specific ribosomal protein mL41 family.</text>
</comment>
<evidence type="ECO:0000313" key="9">
    <source>
        <dbReference type="Proteomes" id="UP000078540"/>
    </source>
</evidence>
<dbReference type="Proteomes" id="UP000078540">
    <property type="component" value="Unassembled WGS sequence"/>
</dbReference>
<organism evidence="8 9">
    <name type="scientific">Atta colombica</name>
    <dbReference type="NCBI Taxonomy" id="520822"/>
    <lineage>
        <taxon>Eukaryota</taxon>
        <taxon>Metazoa</taxon>
        <taxon>Ecdysozoa</taxon>
        <taxon>Arthropoda</taxon>
        <taxon>Hexapoda</taxon>
        <taxon>Insecta</taxon>
        <taxon>Pterygota</taxon>
        <taxon>Neoptera</taxon>
        <taxon>Endopterygota</taxon>
        <taxon>Hymenoptera</taxon>
        <taxon>Apocrita</taxon>
        <taxon>Aculeata</taxon>
        <taxon>Formicoidea</taxon>
        <taxon>Formicidae</taxon>
        <taxon>Myrmicinae</taxon>
        <taxon>Atta</taxon>
    </lineage>
</organism>
<feature type="compositionally biased region" description="Basic and acidic residues" evidence="7">
    <location>
        <begin position="240"/>
        <end position="256"/>
    </location>
</feature>
<feature type="region of interest" description="Disordered" evidence="7">
    <location>
        <begin position="215"/>
        <end position="256"/>
    </location>
</feature>
<dbReference type="GO" id="GO:0006412">
    <property type="term" value="P:translation"/>
    <property type="evidence" value="ECO:0007669"/>
    <property type="project" value="TreeGrafter"/>
</dbReference>
<reference evidence="8 9" key="1">
    <citation type="submission" date="2015-09" db="EMBL/GenBank/DDBJ databases">
        <title>Atta colombica WGS genome.</title>
        <authorList>
            <person name="Nygaard S."/>
            <person name="Hu H."/>
            <person name="Boomsma J."/>
            <person name="Zhang G."/>
        </authorList>
    </citation>
    <scope>NUCLEOTIDE SEQUENCE [LARGE SCALE GENOMIC DNA]</scope>
    <source>
        <strain evidence="8">Treedump-2</strain>
        <tissue evidence="8">Whole body</tissue>
    </source>
</reference>
<gene>
    <name evidence="8" type="ORF">ALC53_04908</name>
</gene>
<dbReference type="PANTHER" id="PTHR21338">
    <property type="entry name" value="MITOCHONDRIAL RIBOSOMAL PROTEIN L41"/>
    <property type="match status" value="1"/>
</dbReference>
<accession>A0A195BKI1</accession>
<keyword evidence="5" id="KW-0496">Mitochondrion</keyword>
<proteinExistence type="inferred from homology"/>
<keyword evidence="6" id="KW-0687">Ribonucleoprotein</keyword>
<evidence type="ECO:0000313" key="8">
    <source>
        <dbReference type="EMBL" id="KYM85120.1"/>
    </source>
</evidence>
<comment type="subcellular location">
    <subcellularLocation>
        <location evidence="1">Mitochondrion</location>
    </subcellularLocation>
</comment>
<evidence type="ECO:0000256" key="6">
    <source>
        <dbReference type="ARBA" id="ARBA00023274"/>
    </source>
</evidence>
<name>A0A195BKI1_9HYME</name>
<feature type="compositionally biased region" description="Polar residues" evidence="7">
    <location>
        <begin position="215"/>
        <end position="226"/>
    </location>
</feature>
<dbReference type="STRING" id="520822.A0A195BKI1"/>
<dbReference type="AlphaFoldDB" id="A0A195BKI1"/>
<dbReference type="GO" id="GO:0003735">
    <property type="term" value="F:structural constituent of ribosome"/>
    <property type="evidence" value="ECO:0007669"/>
    <property type="project" value="InterPro"/>
</dbReference>